<comment type="caution">
    <text evidence="2">The sequence shown here is derived from an EMBL/GenBank/DDBJ whole genome shotgun (WGS) entry which is preliminary data.</text>
</comment>
<dbReference type="RefSeq" id="WP_198684351.1">
    <property type="nucleotide sequence ID" value="NZ_JAEIJD010000001.1"/>
</dbReference>
<reference evidence="2" key="1">
    <citation type="submission" date="2020-12" db="EMBL/GenBank/DDBJ databases">
        <title>Pontibaca salina gen. nov., sp. nov., isolated from marine sediment.</title>
        <authorList>
            <person name="Bo J."/>
            <person name="Wang S."/>
            <person name="Song X."/>
            <person name="Du Z."/>
        </authorList>
    </citation>
    <scope>NUCLEOTIDE SEQUENCE</scope>
    <source>
        <strain evidence="2">S1109L</strain>
    </source>
</reference>
<dbReference type="AlphaFoldDB" id="A0A934HPR1"/>
<dbReference type="Proteomes" id="UP000613255">
    <property type="component" value="Unassembled WGS sequence"/>
</dbReference>
<dbReference type="GO" id="GO:0003677">
    <property type="term" value="F:DNA binding"/>
    <property type="evidence" value="ECO:0007669"/>
    <property type="project" value="UniProtKB-KW"/>
</dbReference>
<proteinExistence type="predicted"/>
<dbReference type="InterPro" id="IPR010985">
    <property type="entry name" value="Ribbon_hlx_hlx"/>
</dbReference>
<dbReference type="InterPro" id="IPR005569">
    <property type="entry name" value="Arc_DNA-bd_dom"/>
</dbReference>
<protein>
    <submittedName>
        <fullName evidence="2">Arc family DNA-binding protein</fullName>
    </submittedName>
</protein>
<dbReference type="EMBL" id="JAEIJD010000001">
    <property type="protein sequence ID" value="MBI6628320.1"/>
    <property type="molecule type" value="Genomic_DNA"/>
</dbReference>
<sequence>MMNRRMIDQYMLRLPPGWRDVIKMEAKKEHRTMNAEIIAAIETAMRIKGVKLDAES</sequence>
<dbReference type="GO" id="GO:0006355">
    <property type="term" value="P:regulation of DNA-templated transcription"/>
    <property type="evidence" value="ECO:0007669"/>
    <property type="project" value="InterPro"/>
</dbReference>
<evidence type="ECO:0000313" key="2">
    <source>
        <dbReference type="EMBL" id="MBI6628320.1"/>
    </source>
</evidence>
<keyword evidence="3" id="KW-1185">Reference proteome</keyword>
<keyword evidence="2" id="KW-0238">DNA-binding</keyword>
<dbReference type="SUPFAM" id="SSF47598">
    <property type="entry name" value="Ribbon-helix-helix"/>
    <property type="match status" value="1"/>
</dbReference>
<evidence type="ECO:0000259" key="1">
    <source>
        <dbReference type="Pfam" id="PF03869"/>
    </source>
</evidence>
<organism evidence="2 3">
    <name type="scientific">Pontibaca salina</name>
    <dbReference type="NCBI Taxonomy" id="2795731"/>
    <lineage>
        <taxon>Bacteria</taxon>
        <taxon>Pseudomonadati</taxon>
        <taxon>Pseudomonadota</taxon>
        <taxon>Alphaproteobacteria</taxon>
        <taxon>Rhodobacterales</taxon>
        <taxon>Roseobacteraceae</taxon>
        <taxon>Pontibaca</taxon>
    </lineage>
</organism>
<gene>
    <name evidence="2" type="ORF">JAO82_00360</name>
</gene>
<accession>A0A934HPR1</accession>
<evidence type="ECO:0000313" key="3">
    <source>
        <dbReference type="Proteomes" id="UP000613255"/>
    </source>
</evidence>
<dbReference type="Gene3D" id="1.10.1220.10">
    <property type="entry name" value="Met repressor-like"/>
    <property type="match status" value="1"/>
</dbReference>
<name>A0A934HPR1_9RHOB</name>
<dbReference type="InterPro" id="IPR013321">
    <property type="entry name" value="Arc_rbn_hlx_hlx"/>
</dbReference>
<dbReference type="Pfam" id="PF03869">
    <property type="entry name" value="Arc"/>
    <property type="match status" value="1"/>
</dbReference>
<feature type="domain" description="Arc-like DNA binding" evidence="1">
    <location>
        <begin position="5"/>
        <end position="46"/>
    </location>
</feature>